<keyword evidence="2 6" id="KW-0812">Transmembrane</keyword>
<dbReference type="GO" id="GO:0005886">
    <property type="term" value="C:plasma membrane"/>
    <property type="evidence" value="ECO:0007669"/>
    <property type="project" value="TreeGrafter"/>
</dbReference>
<dbReference type="STRING" id="157687.HMPREF3180_01921"/>
<protein>
    <submittedName>
        <fullName evidence="9">Rod shape-determining protein RodA</fullName>
    </submittedName>
</protein>
<keyword evidence="5 6" id="KW-0472">Membrane</keyword>
<gene>
    <name evidence="9" type="ORF">HMPREF3180_01921</name>
    <name evidence="7" type="ORF">JMUB3933_1633</name>
    <name evidence="8" type="ORF">JMUB3934_1765</name>
</gene>
<comment type="subcellular location">
    <subcellularLocation>
        <location evidence="1">Membrane</location>
        <topology evidence="1">Multi-pass membrane protein</topology>
    </subcellularLocation>
</comment>
<evidence type="ECO:0000313" key="7">
    <source>
        <dbReference type="EMBL" id="BBM48123.1"/>
    </source>
</evidence>
<feature type="transmembrane region" description="Helical" evidence="6">
    <location>
        <begin position="74"/>
        <end position="93"/>
    </location>
</feature>
<dbReference type="RefSeq" id="WP_021746876.1">
    <property type="nucleotide sequence ID" value="NZ_AP019834.1"/>
</dbReference>
<feature type="transmembrane region" description="Helical" evidence="6">
    <location>
        <begin position="165"/>
        <end position="180"/>
    </location>
</feature>
<evidence type="ECO:0000313" key="11">
    <source>
        <dbReference type="Proteomes" id="UP000321397"/>
    </source>
</evidence>
<feature type="transmembrane region" description="Helical" evidence="6">
    <location>
        <begin position="21"/>
        <end position="41"/>
    </location>
</feature>
<evidence type="ECO:0000313" key="10">
    <source>
        <dbReference type="Proteomes" id="UP000070483"/>
    </source>
</evidence>
<dbReference type="GO" id="GO:0051301">
    <property type="term" value="P:cell division"/>
    <property type="evidence" value="ECO:0007669"/>
    <property type="project" value="InterPro"/>
</dbReference>
<dbReference type="GO" id="GO:0015648">
    <property type="term" value="F:lipid-linked peptidoglycan transporter activity"/>
    <property type="evidence" value="ECO:0007669"/>
    <property type="project" value="TreeGrafter"/>
</dbReference>
<evidence type="ECO:0000256" key="6">
    <source>
        <dbReference type="SAM" id="Phobius"/>
    </source>
</evidence>
<sequence>MFQSQRIIEDLKNNIFRMDKMILSIVYALVTISTIFVYSATRQNGMVVKNILWIVIGTILMFIIASFDYKHIKLYIWHIYGIGAVLLLLVRFAGKKTLGAQRWIALGPFQLQPSEFVKVIIILIIAYWIVEKYKNGINNLKDIIGSILPALPLILLILIQPDLGTTLITISAFLFMIFLYDANMKPIWIIGIVVMLSVYPVYRFVLSSYQRDRVETFLHPEKDKKGSGWHVIQSKISVGAGGVLGKGVLQGSQSRLEFLPEAQTDFIFSVLSEEMGFFGSTLVLLLYFGLIYDIMRIARIIQDSFGRLILYGLAGVIFMHVIVNVGMTIGLVPVTGKPLLFMSYGGSSFLASFIIIGIVESIKIHNNK</sequence>
<dbReference type="EMBL" id="AP019834">
    <property type="protein sequence ID" value="BBM48123.1"/>
    <property type="molecule type" value="Genomic_DNA"/>
</dbReference>
<feature type="transmembrane region" description="Helical" evidence="6">
    <location>
        <begin position="308"/>
        <end position="332"/>
    </location>
</feature>
<dbReference type="EMBL" id="AP019835">
    <property type="protein sequence ID" value="BBM50459.1"/>
    <property type="molecule type" value="Genomic_DNA"/>
</dbReference>
<evidence type="ECO:0000256" key="2">
    <source>
        <dbReference type="ARBA" id="ARBA00022692"/>
    </source>
</evidence>
<feature type="transmembrane region" description="Helical" evidence="6">
    <location>
        <begin position="338"/>
        <end position="359"/>
    </location>
</feature>
<dbReference type="Proteomes" id="UP000321397">
    <property type="component" value="Chromosome"/>
</dbReference>
<feature type="transmembrane region" description="Helical" evidence="6">
    <location>
        <begin position="113"/>
        <end position="130"/>
    </location>
</feature>
<dbReference type="PANTHER" id="PTHR30474">
    <property type="entry name" value="CELL CYCLE PROTEIN"/>
    <property type="match status" value="1"/>
</dbReference>
<evidence type="ECO:0000313" key="12">
    <source>
        <dbReference type="Proteomes" id="UP000321501"/>
    </source>
</evidence>
<feature type="transmembrane region" description="Helical" evidence="6">
    <location>
        <begin position="275"/>
        <end position="296"/>
    </location>
</feature>
<dbReference type="InterPro" id="IPR011923">
    <property type="entry name" value="RodA/MrdB"/>
</dbReference>
<reference evidence="9" key="2">
    <citation type="submission" date="2016-01" db="EMBL/GenBank/DDBJ databases">
        <authorList>
            <person name="Oliw E.H."/>
        </authorList>
    </citation>
    <scope>NUCLEOTIDE SEQUENCE [LARGE SCALE GENOMIC DNA]</scope>
    <source>
        <strain evidence="9">KA00185</strain>
    </source>
</reference>
<evidence type="ECO:0000313" key="9">
    <source>
        <dbReference type="EMBL" id="KXB60928.1"/>
    </source>
</evidence>
<evidence type="ECO:0000256" key="1">
    <source>
        <dbReference type="ARBA" id="ARBA00004141"/>
    </source>
</evidence>
<reference evidence="7 11" key="3">
    <citation type="submission" date="2019-07" db="EMBL/GenBank/DDBJ databases">
        <title>Complete Genome Sequence of Leptotrichia wadei Strain JMUB3933.</title>
        <authorList>
            <person name="Watanabe S."/>
            <person name="Cui L."/>
        </authorList>
    </citation>
    <scope>NUCLEOTIDE SEQUENCE [LARGE SCALE GENOMIC DNA]</scope>
    <source>
        <strain evidence="7 11">JMUB3933</strain>
    </source>
</reference>
<dbReference type="PANTHER" id="PTHR30474:SF1">
    <property type="entry name" value="PEPTIDOGLYCAN GLYCOSYLTRANSFERASE MRDB"/>
    <property type="match status" value="1"/>
</dbReference>
<dbReference type="NCBIfam" id="TIGR02210">
    <property type="entry name" value="rodA_shape"/>
    <property type="match status" value="1"/>
</dbReference>
<keyword evidence="10" id="KW-1185">Reference proteome</keyword>
<feature type="transmembrane region" description="Helical" evidence="6">
    <location>
        <begin position="187"/>
        <end position="205"/>
    </location>
</feature>
<feature type="transmembrane region" description="Helical" evidence="6">
    <location>
        <begin position="142"/>
        <end position="159"/>
    </location>
</feature>
<dbReference type="Proteomes" id="UP000321501">
    <property type="component" value="Chromosome"/>
</dbReference>
<accession>A0A133ZZR9</accession>
<evidence type="ECO:0000256" key="3">
    <source>
        <dbReference type="ARBA" id="ARBA00022960"/>
    </source>
</evidence>
<evidence type="ECO:0000256" key="4">
    <source>
        <dbReference type="ARBA" id="ARBA00022989"/>
    </source>
</evidence>
<evidence type="ECO:0000256" key="5">
    <source>
        <dbReference type="ARBA" id="ARBA00023136"/>
    </source>
</evidence>
<name>A0A133ZZR9_9FUSO</name>
<proteinExistence type="predicted"/>
<dbReference type="GO" id="GO:0032153">
    <property type="term" value="C:cell division site"/>
    <property type="evidence" value="ECO:0007669"/>
    <property type="project" value="TreeGrafter"/>
</dbReference>
<dbReference type="Proteomes" id="UP000070483">
    <property type="component" value="Unassembled WGS sequence"/>
</dbReference>
<keyword evidence="3" id="KW-0133">Cell shape</keyword>
<organism evidence="9 10">
    <name type="scientific">Leptotrichia wadei</name>
    <dbReference type="NCBI Taxonomy" id="157687"/>
    <lineage>
        <taxon>Bacteria</taxon>
        <taxon>Fusobacteriati</taxon>
        <taxon>Fusobacteriota</taxon>
        <taxon>Fusobacteriia</taxon>
        <taxon>Fusobacteriales</taxon>
        <taxon>Leptotrichiaceae</taxon>
        <taxon>Leptotrichia</taxon>
    </lineage>
</organism>
<dbReference type="GO" id="GO:0008360">
    <property type="term" value="P:regulation of cell shape"/>
    <property type="evidence" value="ECO:0007669"/>
    <property type="project" value="UniProtKB-KW"/>
</dbReference>
<dbReference type="InterPro" id="IPR001182">
    <property type="entry name" value="FtsW/RodA"/>
</dbReference>
<dbReference type="PATRIC" id="fig|157687.3.peg.1919"/>
<reference evidence="8 12" key="4">
    <citation type="submission" date="2019-07" db="EMBL/GenBank/DDBJ databases">
        <title>Complete Genome Sequence of Leptotrichia wadei Strain JMUB3934.</title>
        <authorList>
            <person name="Watanabe S."/>
            <person name="Cui L."/>
        </authorList>
    </citation>
    <scope>NUCLEOTIDE SEQUENCE [LARGE SCALE GENOMIC DNA]</scope>
    <source>
        <strain evidence="8 12">JMUB3934</strain>
    </source>
</reference>
<dbReference type="AlphaFoldDB" id="A0A133ZZR9"/>
<evidence type="ECO:0000313" key="8">
    <source>
        <dbReference type="EMBL" id="BBM50459.1"/>
    </source>
</evidence>
<keyword evidence="4 6" id="KW-1133">Transmembrane helix</keyword>
<dbReference type="OrthoDB" id="9812661at2"/>
<reference evidence="10" key="1">
    <citation type="submission" date="2016-01" db="EMBL/GenBank/DDBJ databases">
        <authorList>
            <person name="Mitreva M."/>
            <person name="Pepin K.H."/>
            <person name="Mihindukulasuriya K.A."/>
            <person name="Fulton R."/>
            <person name="Fronick C."/>
            <person name="O'Laughlin M."/>
            <person name="Miner T."/>
            <person name="Herter B."/>
            <person name="Rosa B.A."/>
            <person name="Cordes M."/>
            <person name="Tomlinson C."/>
            <person name="Wollam A."/>
            <person name="Palsikar V.B."/>
            <person name="Mardis E.R."/>
            <person name="Wilson R.K."/>
        </authorList>
    </citation>
    <scope>NUCLEOTIDE SEQUENCE [LARGE SCALE GENOMIC DNA]</scope>
    <source>
        <strain evidence="10">KA00185</strain>
    </source>
</reference>
<dbReference type="EMBL" id="LSDD01000147">
    <property type="protein sequence ID" value="KXB60928.1"/>
    <property type="molecule type" value="Genomic_DNA"/>
</dbReference>
<dbReference type="NCBIfam" id="NF037961">
    <property type="entry name" value="RodA_shape"/>
    <property type="match status" value="1"/>
</dbReference>
<dbReference type="Pfam" id="PF01098">
    <property type="entry name" value="FTSW_RODA_SPOVE"/>
    <property type="match status" value="1"/>
</dbReference>
<feature type="transmembrane region" description="Helical" evidence="6">
    <location>
        <begin position="47"/>
        <end position="67"/>
    </location>
</feature>